<dbReference type="SFLD" id="SFLDG00301">
    <property type="entry name" value="RuBisCO-like_proteins"/>
    <property type="match status" value="1"/>
</dbReference>
<dbReference type="Gene3D" id="3.30.70.150">
    <property type="entry name" value="RuBisCO large subunit, N-terminal domain"/>
    <property type="match status" value="1"/>
</dbReference>
<evidence type="ECO:0000313" key="3">
    <source>
        <dbReference type="Proteomes" id="UP001499951"/>
    </source>
</evidence>
<dbReference type="Pfam" id="PF00016">
    <property type="entry name" value="RuBisCO_large"/>
    <property type="match status" value="1"/>
</dbReference>
<proteinExistence type="predicted"/>
<dbReference type="PANTHER" id="PTHR42704:SF17">
    <property type="entry name" value="RIBULOSE BISPHOSPHATE CARBOXYLASE LARGE CHAIN"/>
    <property type="match status" value="1"/>
</dbReference>
<dbReference type="RefSeq" id="WP_166936767.1">
    <property type="nucleotide sequence ID" value="NZ_BAAADD010000008.1"/>
</dbReference>
<dbReference type="SUPFAM" id="SSF54966">
    <property type="entry name" value="RuBisCO, large subunit, small (N-terminal) domain"/>
    <property type="match status" value="1"/>
</dbReference>
<feature type="domain" description="Ribulose bisphosphate carboxylase large subunit C-terminal" evidence="1">
    <location>
        <begin position="129"/>
        <end position="344"/>
    </location>
</feature>
<evidence type="ECO:0000313" key="2">
    <source>
        <dbReference type="EMBL" id="GAA0578677.1"/>
    </source>
</evidence>
<evidence type="ECO:0000259" key="1">
    <source>
        <dbReference type="Pfam" id="PF00016"/>
    </source>
</evidence>
<dbReference type="SUPFAM" id="SSF51649">
    <property type="entry name" value="RuBisCo, C-terminal domain"/>
    <property type="match status" value="1"/>
</dbReference>
<keyword evidence="3" id="KW-1185">Reference proteome</keyword>
<dbReference type="SFLD" id="SFLDS00014">
    <property type="entry name" value="RuBisCO"/>
    <property type="match status" value="1"/>
</dbReference>
<sequence length="362" mass="38999">MSTRIKTVYRVKAEASTIEARARGISVEQSVEMPLEPIDDPFVINEIIGKVEEIKDLGLGEYEVRCALASITTGYDGGQLINMILGNTSLQDGISLVDAEFPADIVEAFGGPNIGLEGVRARVNAKGALSATALKPQGTPPATLARLAYDIALGGIDYIKDDHGIADQTYCPFEARVPMIAEAVQKAGQKTGIPTQYLPSLNGNLDKMRKQLALARSVGIEGVLIAPMLCGFSTFQTLKKENPDFLFMTHPSMAGGPMAAEFFFGKLMRLLGSDASVFCNYGGRFGYAPERCRQISDWCLQDAPGLKPCVPVPAGGMELKRVPELLDFFGRDVMLLIGGSLLAAKENITKEAEAFCNAVRNR</sequence>
<keyword evidence="2" id="KW-0413">Isomerase</keyword>
<organism evidence="2 3">
    <name type="scientific">Rhizomicrobium electricum</name>
    <dbReference type="NCBI Taxonomy" id="480070"/>
    <lineage>
        <taxon>Bacteria</taxon>
        <taxon>Pseudomonadati</taxon>
        <taxon>Pseudomonadota</taxon>
        <taxon>Alphaproteobacteria</taxon>
        <taxon>Micropepsales</taxon>
        <taxon>Micropepsaceae</taxon>
        <taxon>Rhizomicrobium</taxon>
    </lineage>
</organism>
<reference evidence="2 3" key="1">
    <citation type="journal article" date="2019" name="Int. J. Syst. Evol. Microbiol.">
        <title>The Global Catalogue of Microorganisms (GCM) 10K type strain sequencing project: providing services to taxonomists for standard genome sequencing and annotation.</title>
        <authorList>
            <consortium name="The Broad Institute Genomics Platform"/>
            <consortium name="The Broad Institute Genome Sequencing Center for Infectious Disease"/>
            <person name="Wu L."/>
            <person name="Ma J."/>
        </authorList>
    </citation>
    <scope>NUCLEOTIDE SEQUENCE [LARGE SCALE GENOMIC DNA]</scope>
    <source>
        <strain evidence="2 3">JCM 15089</strain>
    </source>
</reference>
<dbReference type="Proteomes" id="UP001499951">
    <property type="component" value="Unassembled WGS sequence"/>
</dbReference>
<dbReference type="InterPro" id="IPR000685">
    <property type="entry name" value="RuBisCO_lsu_C"/>
</dbReference>
<dbReference type="PANTHER" id="PTHR42704">
    <property type="entry name" value="RIBULOSE BISPHOSPHATE CARBOXYLASE"/>
    <property type="match status" value="1"/>
</dbReference>
<accession>A0ABN1EZV3</accession>
<dbReference type="InterPro" id="IPR036422">
    <property type="entry name" value="RuBisCO_lsu_N_sf"/>
</dbReference>
<dbReference type="Gene3D" id="3.20.20.110">
    <property type="entry name" value="Ribulose bisphosphate carboxylase, large subunit, C-terminal domain"/>
    <property type="match status" value="1"/>
</dbReference>
<dbReference type="InterPro" id="IPR033966">
    <property type="entry name" value="RuBisCO"/>
</dbReference>
<dbReference type="CDD" id="cd08210">
    <property type="entry name" value="RLP_RrRLP"/>
    <property type="match status" value="1"/>
</dbReference>
<gene>
    <name evidence="2" type="ORF">GCM10008942_29440</name>
</gene>
<dbReference type="EMBL" id="BAAADD010000008">
    <property type="protein sequence ID" value="GAA0578677.1"/>
    <property type="molecule type" value="Genomic_DNA"/>
</dbReference>
<dbReference type="InterPro" id="IPR036376">
    <property type="entry name" value="RuBisCO_lsu_C_sf"/>
</dbReference>
<protein>
    <submittedName>
        <fullName evidence="2">5-methylthioribulose-1-phosphate isomerase</fullName>
    </submittedName>
</protein>
<comment type="caution">
    <text evidence="2">The sequence shown here is derived from an EMBL/GenBank/DDBJ whole genome shotgun (WGS) entry which is preliminary data.</text>
</comment>
<dbReference type="GO" id="GO:0016853">
    <property type="term" value="F:isomerase activity"/>
    <property type="evidence" value="ECO:0007669"/>
    <property type="project" value="UniProtKB-KW"/>
</dbReference>
<name>A0ABN1EZV3_9PROT</name>